<accession>A0AA49GMZ2</accession>
<organism evidence="1">
    <name type="scientific">Roseihalotalea indica</name>
    <dbReference type="NCBI Taxonomy" id="2867963"/>
    <lineage>
        <taxon>Bacteria</taxon>
        <taxon>Pseudomonadati</taxon>
        <taxon>Bacteroidota</taxon>
        <taxon>Cytophagia</taxon>
        <taxon>Cytophagales</taxon>
        <taxon>Catalimonadaceae</taxon>
        <taxon>Roseihalotalea</taxon>
    </lineage>
</organism>
<proteinExistence type="predicted"/>
<dbReference type="EMBL" id="CP120682">
    <property type="protein sequence ID" value="WKN35565.1"/>
    <property type="molecule type" value="Genomic_DNA"/>
</dbReference>
<sequence length="48" mass="5376">MLIQTVSSNTLQLVNSLLDISAIESGILHLTCQQQDYITFLKEIVKVN</sequence>
<dbReference type="AlphaFoldDB" id="A0AA49GMZ2"/>
<evidence type="ECO:0000313" key="1">
    <source>
        <dbReference type="EMBL" id="WKN35565.1"/>
    </source>
</evidence>
<reference evidence="1" key="1">
    <citation type="journal article" date="2023" name="Comput. Struct. Biotechnol. J.">
        <title>Discovery of a novel marine Bacteroidetes with a rich repertoire of carbohydrate-active enzymes.</title>
        <authorList>
            <person name="Chen B."/>
            <person name="Liu G."/>
            <person name="Chen Q."/>
            <person name="Wang H."/>
            <person name="Liu L."/>
            <person name="Tang K."/>
        </authorList>
    </citation>
    <scope>NUCLEOTIDE SEQUENCE</scope>
    <source>
        <strain evidence="1">TK19036</strain>
    </source>
</reference>
<reference evidence="1" key="2">
    <citation type="journal article" date="2024" name="Antonie Van Leeuwenhoek">
        <title>Roseihalotalea indica gen. nov., sp. nov., a halophilic Bacteroidetes from mesopelagic Southwest Indian Ocean with higher carbohydrate metabolic potential.</title>
        <authorList>
            <person name="Chen B."/>
            <person name="Zhang M."/>
            <person name="Lin D."/>
            <person name="Ye J."/>
            <person name="Tang K."/>
        </authorList>
    </citation>
    <scope>NUCLEOTIDE SEQUENCE</scope>
    <source>
        <strain evidence="1">TK19036</strain>
    </source>
</reference>
<gene>
    <name evidence="1" type="ORF">K4G66_24645</name>
</gene>
<protein>
    <submittedName>
        <fullName evidence="1">Uncharacterized protein</fullName>
    </submittedName>
</protein>
<name>A0AA49GMZ2_9BACT</name>